<evidence type="ECO:0000256" key="1">
    <source>
        <dbReference type="ARBA" id="ARBA00004141"/>
    </source>
</evidence>
<evidence type="ECO:0000256" key="3">
    <source>
        <dbReference type="ARBA" id="ARBA00022989"/>
    </source>
</evidence>
<feature type="transmembrane region" description="Helical" evidence="5">
    <location>
        <begin position="237"/>
        <end position="255"/>
    </location>
</feature>
<evidence type="ECO:0000256" key="5">
    <source>
        <dbReference type="SAM" id="Phobius"/>
    </source>
</evidence>
<dbReference type="RefSeq" id="XP_050940885.1">
    <property type="nucleotide sequence ID" value="XM_051084928.1"/>
</dbReference>
<dbReference type="Pfam" id="PF03619">
    <property type="entry name" value="Solute_trans_a"/>
    <property type="match status" value="1"/>
</dbReference>
<feature type="transmembrane region" description="Helical" evidence="5">
    <location>
        <begin position="169"/>
        <end position="191"/>
    </location>
</feature>
<feature type="transmembrane region" description="Helical" evidence="5">
    <location>
        <begin position="275"/>
        <end position="297"/>
    </location>
</feature>
<keyword evidence="3 5" id="KW-1133">Transmembrane helix</keyword>
<name>A0ABM3KSX1_CUCME</name>
<comment type="subcellular location">
    <subcellularLocation>
        <location evidence="1">Membrane</location>
        <topology evidence="1">Multi-pass membrane protein</topology>
    </subcellularLocation>
</comment>
<proteinExistence type="predicted"/>
<evidence type="ECO:0000256" key="2">
    <source>
        <dbReference type="ARBA" id="ARBA00022692"/>
    </source>
</evidence>
<dbReference type="SMART" id="SM01417">
    <property type="entry name" value="Solute_trans_a"/>
    <property type="match status" value="1"/>
</dbReference>
<keyword evidence="6" id="KW-1185">Reference proteome</keyword>
<keyword evidence="4 5" id="KW-0472">Membrane</keyword>
<reference evidence="7" key="1">
    <citation type="submission" date="2025-08" db="UniProtKB">
        <authorList>
            <consortium name="RefSeq"/>
        </authorList>
    </citation>
    <scope>IDENTIFICATION</scope>
    <source>
        <tissue evidence="7">Stem</tissue>
    </source>
</reference>
<protein>
    <submittedName>
        <fullName evidence="7">Protein LAZ1 homolog 2 isoform X2</fullName>
    </submittedName>
</protein>
<gene>
    <name evidence="7" type="primary">LOC103498920</name>
</gene>
<evidence type="ECO:0000313" key="7">
    <source>
        <dbReference type="RefSeq" id="XP_050940885.1"/>
    </source>
</evidence>
<feature type="transmembrane region" description="Helical" evidence="5">
    <location>
        <begin position="60"/>
        <end position="80"/>
    </location>
</feature>
<accession>A0ABM3KSX1</accession>
<organism evidence="6 7">
    <name type="scientific">Cucumis melo</name>
    <name type="common">Muskmelon</name>
    <dbReference type="NCBI Taxonomy" id="3656"/>
    <lineage>
        <taxon>Eukaryota</taxon>
        <taxon>Viridiplantae</taxon>
        <taxon>Streptophyta</taxon>
        <taxon>Embryophyta</taxon>
        <taxon>Tracheophyta</taxon>
        <taxon>Spermatophyta</taxon>
        <taxon>Magnoliopsida</taxon>
        <taxon>eudicotyledons</taxon>
        <taxon>Gunneridae</taxon>
        <taxon>Pentapetalae</taxon>
        <taxon>rosids</taxon>
        <taxon>fabids</taxon>
        <taxon>Cucurbitales</taxon>
        <taxon>Cucurbitaceae</taxon>
        <taxon>Benincaseae</taxon>
        <taxon>Cucumis</taxon>
    </lineage>
</organism>
<dbReference type="Proteomes" id="UP001652600">
    <property type="component" value="Chromosome 5"/>
</dbReference>
<dbReference type="PANTHER" id="PTHR23423">
    <property type="entry name" value="ORGANIC SOLUTE TRANSPORTER-RELATED"/>
    <property type="match status" value="1"/>
</dbReference>
<keyword evidence="2 5" id="KW-0812">Transmembrane</keyword>
<feature type="transmembrane region" description="Helical" evidence="5">
    <location>
        <begin position="203"/>
        <end position="225"/>
    </location>
</feature>
<dbReference type="InterPro" id="IPR005178">
    <property type="entry name" value="Ostalpha/TMEM184C"/>
</dbReference>
<evidence type="ECO:0000256" key="4">
    <source>
        <dbReference type="ARBA" id="ARBA00023136"/>
    </source>
</evidence>
<evidence type="ECO:0000313" key="6">
    <source>
        <dbReference type="Proteomes" id="UP001652600"/>
    </source>
</evidence>
<sequence>MKTGRITMKTSISITLQQEDIYGDLYQPALTIATCFAVIALVLSLFLILQHLKSYSNPSWIVAVLFMVPVYATQSIISLWNSRFSLACDILRNCYEAFALYSFGRYLIASLGGERRVIELLESESIKQLDEPLIEGEEKRSRSQRTLWNFLLKPHAVGKDLLTIEKFGLVQYMILKTTTAFLAFILELFGVYGDGKFKWSYGYPYIAVVLNFSQMWALYCLVQFYNATHEQLKPIKPLAKFISFKAIVFATWWQGVGIALLRELEVLPNEGKLEIGLQDFLICVEMAIAAVAHIFVLSAEPYRYIPVSACGVAAIETVKGTAEVKEGKDKKSALVEKMETHVEAPGTSVTESVQNIVLEGGQRVVKDVVLTINQAIRPVGKGMAMIQETLHQRRVSSEELEAGVEIEEYMEENENLVGTKVA</sequence>
<dbReference type="GeneID" id="103498920"/>
<feature type="transmembrane region" description="Helical" evidence="5">
    <location>
        <begin position="29"/>
        <end position="48"/>
    </location>
</feature>